<accession>A0ACB8UYQ6</accession>
<proteinExistence type="predicted"/>
<name>A0ACB8UYQ6_9EURO</name>
<dbReference type="EMBL" id="JALBCA010000031">
    <property type="protein sequence ID" value="KAI2388392.1"/>
    <property type="molecule type" value="Genomic_DNA"/>
</dbReference>
<protein>
    <submittedName>
        <fullName evidence="1">Uncharacterized protein</fullName>
    </submittedName>
</protein>
<organism evidence="1">
    <name type="scientific">Ophidiomyces ophidiicola</name>
    <dbReference type="NCBI Taxonomy" id="1387563"/>
    <lineage>
        <taxon>Eukaryota</taxon>
        <taxon>Fungi</taxon>
        <taxon>Dikarya</taxon>
        <taxon>Ascomycota</taxon>
        <taxon>Pezizomycotina</taxon>
        <taxon>Eurotiomycetes</taxon>
        <taxon>Eurotiomycetidae</taxon>
        <taxon>Onygenales</taxon>
        <taxon>Onygenaceae</taxon>
        <taxon>Ophidiomyces</taxon>
    </lineage>
</organism>
<comment type="caution">
    <text evidence="1">The sequence shown here is derived from an EMBL/GenBank/DDBJ whole genome shotgun (WGS) entry which is preliminary data.</text>
</comment>
<evidence type="ECO:0000313" key="1">
    <source>
        <dbReference type="EMBL" id="KAI2388392.1"/>
    </source>
</evidence>
<reference evidence="1" key="1">
    <citation type="journal article" date="2022" name="bioRxiv">
        <title>Population genetic analysis of Ophidiomyces ophidiicola, the causative agent of snake fungal disease, indicates recent introductions to the USA.</title>
        <authorList>
            <person name="Ladner J.T."/>
            <person name="Palmer J.M."/>
            <person name="Ettinger C.L."/>
            <person name="Stajich J.E."/>
            <person name="Farrell T.M."/>
            <person name="Glorioso B.M."/>
            <person name="Lawson B."/>
            <person name="Price S.J."/>
            <person name="Stengle A.G."/>
            <person name="Grear D.A."/>
            <person name="Lorch J.M."/>
        </authorList>
    </citation>
    <scope>NUCLEOTIDE SEQUENCE</scope>
    <source>
        <strain evidence="1">NWHC 24266-5</strain>
    </source>
</reference>
<gene>
    <name evidence="1" type="ORF">LOY88_002588</name>
</gene>
<sequence>MAYILARRATTIFRRLTPRDTQRLAYLSLCTSTGTQSTSLTGNAGIVTLPLRLRNSYATAAARPKAHTGRAAASKKPRPQGTAAKKPTKKTTKKTVSKSKPKPKSKAKSKATKKPKRKALTDKQKETLKKKKERQEIKELKIAALSPPKALPHSPFGLMLQQMQQGGISEKTAAYKNLSASELERLRAVAKENVEANREAFAQWVKSHTALQIKEANTARRRLRKLTKRSVREISDSRQVKRPKTSYIIFAQEKLQSGEFDHLELTKKMVHIGQAWRNLSSAEQEKYVNLAKEATREYTKEYQSVYGQQPPKRQSKKAAATL</sequence>